<reference evidence="3" key="3">
    <citation type="submission" date="2016-11" db="EMBL/GenBank/DDBJ databases">
        <authorList>
            <person name="Jaros S."/>
            <person name="Januszkiewicz K."/>
            <person name="Wedrychowicz H."/>
        </authorList>
    </citation>
    <scope>NUCLEOTIDE SEQUENCE [LARGE SCALE GENOMIC DNA]</scope>
    <source>
        <strain evidence="3">DSM 27989</strain>
    </source>
</reference>
<dbReference type="InterPro" id="IPR014710">
    <property type="entry name" value="RmlC-like_jellyroll"/>
</dbReference>
<dbReference type="EMBL" id="FRBH01000009">
    <property type="protein sequence ID" value="SHL43182.1"/>
    <property type="molecule type" value="Genomic_DNA"/>
</dbReference>
<reference evidence="5" key="4">
    <citation type="journal article" date="2019" name="Int. J. Syst. Evol. Microbiol.">
        <title>The Global Catalogue of Microorganisms (GCM) 10K type strain sequencing project: providing services to taxonomists for standard genome sequencing and annotation.</title>
        <authorList>
            <consortium name="The Broad Institute Genomics Platform"/>
            <consortium name="The Broad Institute Genome Sequencing Center for Infectious Disease"/>
            <person name="Wu L."/>
            <person name="Ma J."/>
        </authorList>
    </citation>
    <scope>NUCLEOTIDE SEQUENCE [LARGE SCALE GENOMIC DNA]</scope>
    <source>
        <strain evidence="5">CGMCC 1.12707</strain>
    </source>
</reference>
<proteinExistence type="predicted"/>
<organism evidence="3 4">
    <name type="scientific">Chishuiella changwenlii</name>
    <dbReference type="NCBI Taxonomy" id="1434701"/>
    <lineage>
        <taxon>Bacteria</taxon>
        <taxon>Pseudomonadati</taxon>
        <taxon>Bacteroidota</taxon>
        <taxon>Flavobacteriia</taxon>
        <taxon>Flavobacteriales</taxon>
        <taxon>Weeksellaceae</taxon>
        <taxon>Chishuiella</taxon>
    </lineage>
</organism>
<dbReference type="Proteomes" id="UP000184120">
    <property type="component" value="Unassembled WGS sequence"/>
</dbReference>
<reference evidence="4" key="2">
    <citation type="submission" date="2016-11" db="EMBL/GenBank/DDBJ databases">
        <authorList>
            <person name="Varghese N."/>
            <person name="Submissions S."/>
        </authorList>
    </citation>
    <scope>NUCLEOTIDE SEQUENCE [LARGE SCALE GENOMIC DNA]</scope>
    <source>
        <strain evidence="4">DSM 27989</strain>
    </source>
</reference>
<feature type="chain" id="PRO_5012116154" description="Cupin domain-containing protein" evidence="1">
    <location>
        <begin position="23"/>
        <end position="164"/>
    </location>
</feature>
<feature type="signal peptide" evidence="1">
    <location>
        <begin position="1"/>
        <end position="22"/>
    </location>
</feature>
<dbReference type="EMBL" id="BMFL01000003">
    <property type="protein sequence ID" value="GGE90569.1"/>
    <property type="molecule type" value="Genomic_DNA"/>
</dbReference>
<keyword evidence="1" id="KW-0732">Signal</keyword>
<gene>
    <name evidence="2" type="ORF">GCM10010984_05370</name>
    <name evidence="3" type="ORF">SAMN05443634_10969</name>
</gene>
<keyword evidence="5" id="KW-1185">Reference proteome</keyword>
<reference evidence="2" key="1">
    <citation type="journal article" date="2014" name="Int. J. Syst. Evol. Microbiol.">
        <title>Complete genome of a new Firmicutes species belonging to the dominant human colonic microbiota ('Ruminococcus bicirculans') reveals two chromosomes and a selective capacity to utilize plant glucans.</title>
        <authorList>
            <consortium name="NISC Comparative Sequencing Program"/>
            <person name="Wegmann U."/>
            <person name="Louis P."/>
            <person name="Goesmann A."/>
            <person name="Henrissat B."/>
            <person name="Duncan S.H."/>
            <person name="Flint H.J."/>
        </authorList>
    </citation>
    <scope>NUCLEOTIDE SEQUENCE</scope>
    <source>
        <strain evidence="2">CGMCC 1.12707</strain>
    </source>
</reference>
<protein>
    <recommendedName>
        <fullName evidence="6">Cupin domain-containing protein</fullName>
    </recommendedName>
</protein>
<evidence type="ECO:0008006" key="6">
    <source>
        <dbReference type="Google" id="ProtNLM"/>
    </source>
</evidence>
<reference evidence="2" key="5">
    <citation type="submission" date="2024-05" db="EMBL/GenBank/DDBJ databases">
        <authorList>
            <person name="Sun Q."/>
            <person name="Zhou Y."/>
        </authorList>
    </citation>
    <scope>NUCLEOTIDE SEQUENCE</scope>
    <source>
        <strain evidence="2">CGMCC 1.12707</strain>
    </source>
</reference>
<accession>A0A1M7AK71</accession>
<dbReference type="RefSeq" id="WP_229731747.1">
    <property type="nucleotide sequence ID" value="NZ_BMFL01000003.1"/>
</dbReference>
<evidence type="ECO:0000313" key="2">
    <source>
        <dbReference type="EMBL" id="GGE90569.1"/>
    </source>
</evidence>
<evidence type="ECO:0000313" key="3">
    <source>
        <dbReference type="EMBL" id="SHL43182.1"/>
    </source>
</evidence>
<dbReference type="STRING" id="1434701.SAMN05443634_10969"/>
<evidence type="ECO:0000313" key="4">
    <source>
        <dbReference type="Proteomes" id="UP000184120"/>
    </source>
</evidence>
<name>A0A1M7AK71_9FLAO</name>
<dbReference type="AlphaFoldDB" id="A0A1M7AK71"/>
<evidence type="ECO:0000256" key="1">
    <source>
        <dbReference type="SAM" id="SignalP"/>
    </source>
</evidence>
<evidence type="ECO:0000313" key="5">
    <source>
        <dbReference type="Proteomes" id="UP000650994"/>
    </source>
</evidence>
<sequence>MKKFVQSAMVAIVMVASFNAKANDKIANDGKNDPVKVVKEEESSIPAIRLISKPDGSSSFEVGTIKCLQHLNTSTFWMNNSVEDWEKDTHKAPRRQYVVTLKGRIKFKVTDGSTFIVKPGTVLLAEDTSGKGHSWEMEDEDDNTWVRLYIPITEGKEDFFVPNK</sequence>
<dbReference type="Proteomes" id="UP000650994">
    <property type="component" value="Unassembled WGS sequence"/>
</dbReference>
<dbReference type="Gene3D" id="2.60.120.10">
    <property type="entry name" value="Jelly Rolls"/>
    <property type="match status" value="1"/>
</dbReference>